<evidence type="ECO:0008006" key="4">
    <source>
        <dbReference type="Google" id="ProtNLM"/>
    </source>
</evidence>
<evidence type="ECO:0000313" key="2">
    <source>
        <dbReference type="EMBL" id="GFR28815.1"/>
    </source>
</evidence>
<accession>A0A8X6JBG3</accession>
<comment type="caution">
    <text evidence="2">The sequence shown here is derived from an EMBL/GenBank/DDBJ whole genome shotgun (WGS) entry which is preliminary data.</text>
</comment>
<keyword evidence="1" id="KW-0732">Signal</keyword>
<proteinExistence type="predicted"/>
<protein>
    <recommendedName>
        <fullName evidence="4">Secreted protein</fullName>
    </recommendedName>
</protein>
<dbReference type="AlphaFoldDB" id="A0A8X6JBG3"/>
<dbReference type="Proteomes" id="UP000887116">
    <property type="component" value="Unassembled WGS sequence"/>
</dbReference>
<gene>
    <name evidence="2" type="ORF">TNCT_437711</name>
</gene>
<evidence type="ECO:0000313" key="3">
    <source>
        <dbReference type="Proteomes" id="UP000887116"/>
    </source>
</evidence>
<evidence type="ECO:0000256" key="1">
    <source>
        <dbReference type="SAM" id="SignalP"/>
    </source>
</evidence>
<reference evidence="2" key="1">
    <citation type="submission" date="2020-07" db="EMBL/GenBank/DDBJ databases">
        <title>Multicomponent nature underlies the extraordinary mechanical properties of spider dragline silk.</title>
        <authorList>
            <person name="Kono N."/>
            <person name="Nakamura H."/>
            <person name="Mori M."/>
            <person name="Yoshida Y."/>
            <person name="Ohtoshi R."/>
            <person name="Malay A.D."/>
            <person name="Moran D.A.P."/>
            <person name="Tomita M."/>
            <person name="Numata K."/>
            <person name="Arakawa K."/>
        </authorList>
    </citation>
    <scope>NUCLEOTIDE SEQUENCE</scope>
</reference>
<feature type="chain" id="PRO_5036447324" description="Secreted protein" evidence="1">
    <location>
        <begin position="23"/>
        <end position="75"/>
    </location>
</feature>
<organism evidence="2 3">
    <name type="scientific">Trichonephila clavata</name>
    <name type="common">Joro spider</name>
    <name type="synonym">Nephila clavata</name>
    <dbReference type="NCBI Taxonomy" id="2740835"/>
    <lineage>
        <taxon>Eukaryota</taxon>
        <taxon>Metazoa</taxon>
        <taxon>Ecdysozoa</taxon>
        <taxon>Arthropoda</taxon>
        <taxon>Chelicerata</taxon>
        <taxon>Arachnida</taxon>
        <taxon>Araneae</taxon>
        <taxon>Araneomorphae</taxon>
        <taxon>Entelegynae</taxon>
        <taxon>Araneoidea</taxon>
        <taxon>Nephilidae</taxon>
        <taxon>Trichonephila</taxon>
    </lineage>
</organism>
<dbReference type="EMBL" id="BMAO01029009">
    <property type="protein sequence ID" value="GFR28815.1"/>
    <property type="molecule type" value="Genomic_DNA"/>
</dbReference>
<keyword evidence="3" id="KW-1185">Reference proteome</keyword>
<feature type="signal peptide" evidence="1">
    <location>
        <begin position="1"/>
        <end position="22"/>
    </location>
</feature>
<name>A0A8X6JBG3_TRICU</name>
<sequence length="75" mass="8313">MIKTSSLLSLMLQLTGVPSSDSTKDLLCSDTIMGYVKAKKSSHWRGVKNRQPEAFTSTMRHQYEMGIAFVATCPT</sequence>